<name>A0A5C0UGE4_9PROT</name>
<dbReference type="KEGG" id="nabu:FZC36_01670"/>
<dbReference type="InterPro" id="IPR010732">
    <property type="entry name" value="T6SS_TssG-like"/>
</dbReference>
<evidence type="ECO:0000313" key="2">
    <source>
        <dbReference type="Proteomes" id="UP000324924"/>
    </source>
</evidence>
<dbReference type="PANTHER" id="PTHR35564:SF4">
    <property type="entry name" value="CYTOPLASMIC PROTEIN"/>
    <property type="match status" value="1"/>
</dbReference>
<dbReference type="Proteomes" id="UP000324924">
    <property type="component" value="Chromosome"/>
</dbReference>
<dbReference type="EMBL" id="CP043314">
    <property type="protein sequence ID" value="QEK39138.1"/>
    <property type="molecule type" value="Genomic_DNA"/>
</dbReference>
<dbReference type="Pfam" id="PF06996">
    <property type="entry name" value="T6SS_TssG"/>
    <property type="match status" value="1"/>
</dbReference>
<accession>A0A5C0UGE4</accession>
<dbReference type="AlphaFoldDB" id="A0A5C0UGE4"/>
<protein>
    <submittedName>
        <fullName evidence="1">Type VI secretion system baseplate subunit TssG</fullName>
    </submittedName>
</protein>
<reference evidence="1 2" key="1">
    <citation type="submission" date="2019-08" db="EMBL/GenBank/DDBJ databases">
        <title>Highly reduced genomes of protist endosymbionts show evolutionary convergence.</title>
        <authorList>
            <person name="George E."/>
            <person name="Husnik F."/>
            <person name="Tashyreva D."/>
            <person name="Prokopchuk G."/>
            <person name="Horak A."/>
            <person name="Kwong W.K."/>
            <person name="Lukes J."/>
            <person name="Keeling P.J."/>
        </authorList>
    </citation>
    <scope>NUCLEOTIDE SEQUENCE [LARGE SCALE GENOMIC DNA]</scope>
    <source>
        <strain evidence="1">1604HC</strain>
    </source>
</reference>
<sequence>MSSEDIKYLNVTKLKLLESKLESELEMEQNKLNSESKFYLDKLDSGIDSGMDSKNELKTYHYFDSQFVLYNLIKSPWNFSVHQAIFLLESYQKKNPKDIKEIVFKGSVEMSVNSSDIKSISYDKKRKRIEMIVNNVSMLGIQGALPLFYIHKFINDGKEKDHVFKDFLDIFNNKIIENTYKIAQRGNVSICNPQNKRDHVINKVLESIGSTKPYVNSYINNISRYVSAAFWKQKHNKFQLKRIILSFLNYKCDVAVFQFKGKWEYINDEDVFSFDKVTRRHVENKGYCLGYSDAPGRSFGTTFLGKRFLDNTYGIDILITIHSLDLYKKLMHGKRLRSQIIKLIKSYVPFDLNFSIKLNLKKESRPDALLGEDCILGELSWLNSKNGYCKVNLA</sequence>
<dbReference type="RefSeq" id="WP_148972261.1">
    <property type="nucleotide sequence ID" value="NZ_CP043314.1"/>
</dbReference>
<dbReference type="PANTHER" id="PTHR35564">
    <property type="match status" value="1"/>
</dbReference>
<keyword evidence="2" id="KW-1185">Reference proteome</keyword>
<evidence type="ECO:0000313" key="1">
    <source>
        <dbReference type="EMBL" id="QEK39138.1"/>
    </source>
</evidence>
<gene>
    <name evidence="1" type="ORF">FZC36_01670</name>
</gene>
<proteinExistence type="predicted"/>
<organism evidence="1 2">
    <name type="scientific">Candidatus Nesciobacter abundans</name>
    <dbReference type="NCBI Taxonomy" id="2601668"/>
    <lineage>
        <taxon>Bacteria</taxon>
        <taxon>Pseudomonadati</taxon>
        <taxon>Pseudomonadota</taxon>
        <taxon>Alphaproteobacteria</taxon>
        <taxon>Holosporales</taxon>
        <taxon>Holosporaceae</taxon>
        <taxon>Candidatus Nesciobacter</taxon>
    </lineage>
</organism>
<dbReference type="OrthoDB" id="1523296at2"/>